<evidence type="ECO:0000256" key="1">
    <source>
        <dbReference type="SAM" id="MobiDB-lite"/>
    </source>
</evidence>
<protein>
    <submittedName>
        <fullName evidence="3">Uncharacterized protein</fullName>
    </submittedName>
</protein>
<accession>A0A1J5IQR3</accession>
<feature type="region of interest" description="Disordered" evidence="1">
    <location>
        <begin position="127"/>
        <end position="147"/>
    </location>
</feature>
<comment type="caution">
    <text evidence="3">The sequence shown here is derived from an EMBL/GenBank/DDBJ whole genome shotgun (WGS) entry which is preliminary data.</text>
</comment>
<keyword evidence="2" id="KW-0812">Transmembrane</keyword>
<keyword evidence="2" id="KW-0472">Membrane</keyword>
<sequence>MGAISKTNKLMVFGLITFAVGFLLGLGSGIVLAPGRDSSLSVTGIDSLPEEALSTLNAEIQGTVVSTTDTTITLEANGQEVKLDIPEEMRSFLLSETSAYTDEDKKLWDAYQEELQKYNEAMQDFNPASAPGTVPGVAPTADPGESAVMPVYPMPPFQVSEAIPRGPDDPAPAQTQKIESTTVTLKDLKKGDTVRVSMALTTGTGAFIPATVPSAVQEPAASQERSLRVMSIYASR</sequence>
<evidence type="ECO:0000256" key="2">
    <source>
        <dbReference type="SAM" id="Phobius"/>
    </source>
</evidence>
<evidence type="ECO:0000313" key="3">
    <source>
        <dbReference type="EMBL" id="OIP99436.1"/>
    </source>
</evidence>
<dbReference type="STRING" id="1817892.AUK40_00745"/>
<feature type="transmembrane region" description="Helical" evidence="2">
    <location>
        <begin position="12"/>
        <end position="33"/>
    </location>
</feature>
<dbReference type="EMBL" id="MNZT01000013">
    <property type="protein sequence ID" value="OIP99436.1"/>
    <property type="molecule type" value="Genomic_DNA"/>
</dbReference>
<proteinExistence type="predicted"/>
<evidence type="ECO:0000313" key="4">
    <source>
        <dbReference type="Proteomes" id="UP000183245"/>
    </source>
</evidence>
<dbReference type="Proteomes" id="UP000183245">
    <property type="component" value="Unassembled WGS sequence"/>
</dbReference>
<organism evidence="3 4">
    <name type="scientific">Candidatus Wirthbacteria bacterium CG2_30_54_11</name>
    <dbReference type="NCBI Taxonomy" id="1817892"/>
    <lineage>
        <taxon>Bacteria</taxon>
        <taxon>Candidatus Wirthbacteria</taxon>
    </lineage>
</organism>
<dbReference type="AlphaFoldDB" id="A0A1J5IQR3"/>
<gene>
    <name evidence="3" type="ORF">AUK40_00745</name>
</gene>
<reference evidence="3 4" key="1">
    <citation type="journal article" date="2016" name="Environ. Microbiol.">
        <title>Genomic resolution of a cold subsurface aquifer community provides metabolic insights for novel microbes adapted to high CO concentrations.</title>
        <authorList>
            <person name="Probst A.J."/>
            <person name="Castelle C.J."/>
            <person name="Singh A."/>
            <person name="Brown C.T."/>
            <person name="Anantharaman K."/>
            <person name="Sharon I."/>
            <person name="Hug L.A."/>
            <person name="Burstein D."/>
            <person name="Emerson J.B."/>
            <person name="Thomas B.C."/>
            <person name="Banfield J.F."/>
        </authorList>
    </citation>
    <scope>NUCLEOTIDE SEQUENCE [LARGE SCALE GENOMIC DNA]</scope>
    <source>
        <strain evidence="3">CG2_30_54_11</strain>
    </source>
</reference>
<name>A0A1J5IQR3_9BACT</name>
<keyword evidence="2" id="KW-1133">Transmembrane helix</keyword>